<dbReference type="InterPro" id="IPR017853">
    <property type="entry name" value="GH"/>
</dbReference>
<dbReference type="InterPro" id="IPR006048">
    <property type="entry name" value="A-amylase/branching_C"/>
</dbReference>
<dbReference type="CDD" id="cd02855">
    <property type="entry name" value="E_set_GBE_prok_N"/>
    <property type="match status" value="1"/>
</dbReference>
<dbReference type="GO" id="GO:0043169">
    <property type="term" value="F:cation binding"/>
    <property type="evidence" value="ECO:0007669"/>
    <property type="project" value="InterPro"/>
</dbReference>
<dbReference type="InterPro" id="IPR006047">
    <property type="entry name" value="GH13_cat_dom"/>
</dbReference>
<dbReference type="Gene3D" id="2.60.40.1180">
    <property type="entry name" value="Golgi alpha-mannosidase II"/>
    <property type="match status" value="1"/>
</dbReference>
<evidence type="ECO:0000256" key="7">
    <source>
        <dbReference type="ARBA" id="ARBA00022676"/>
    </source>
</evidence>
<organism evidence="17 18">
    <name type="scientific">Branchiibius hedensis</name>
    <dbReference type="NCBI Taxonomy" id="672460"/>
    <lineage>
        <taxon>Bacteria</taxon>
        <taxon>Bacillati</taxon>
        <taxon>Actinomycetota</taxon>
        <taxon>Actinomycetes</taxon>
        <taxon>Micrococcales</taxon>
        <taxon>Dermacoccaceae</taxon>
        <taxon>Branchiibius</taxon>
    </lineage>
</organism>
<comment type="pathway">
    <text evidence="2 15">Glycan biosynthesis; glycogen biosynthesis.</text>
</comment>
<dbReference type="RefSeq" id="WP_109684039.1">
    <property type="nucleotide sequence ID" value="NZ_QGDN01000001.1"/>
</dbReference>
<dbReference type="InterPro" id="IPR054169">
    <property type="entry name" value="GlgB_N"/>
</dbReference>
<proteinExistence type="inferred from homology"/>
<evidence type="ECO:0000256" key="12">
    <source>
        <dbReference type="ARBA" id="ARBA00023056"/>
    </source>
</evidence>
<dbReference type="InterPro" id="IPR006407">
    <property type="entry name" value="GlgB"/>
</dbReference>
<dbReference type="InterPro" id="IPR013783">
    <property type="entry name" value="Ig-like_fold"/>
</dbReference>
<dbReference type="SUPFAM" id="SSF51011">
    <property type="entry name" value="Glycosyl hydrolase domain"/>
    <property type="match status" value="1"/>
</dbReference>
<dbReference type="SUPFAM" id="SSF81296">
    <property type="entry name" value="E set domains"/>
    <property type="match status" value="2"/>
</dbReference>
<evidence type="ECO:0000256" key="6">
    <source>
        <dbReference type="ARBA" id="ARBA00022600"/>
    </source>
</evidence>
<accession>A0A2Y8ZN07</accession>
<feature type="active site" description="Proton donor" evidence="15">
    <location>
        <position position="929"/>
    </location>
</feature>
<dbReference type="NCBIfam" id="NF003811">
    <property type="entry name" value="PRK05402.1"/>
    <property type="match status" value="1"/>
</dbReference>
<comment type="similarity">
    <text evidence="4 15">Belongs to the glycosyl hydrolase 13 family. GlgB subfamily.</text>
</comment>
<keyword evidence="8 15" id="KW-0808">Transferase</keyword>
<name>A0A2Y8ZN07_9MICO</name>
<keyword evidence="13 15" id="KW-0119">Carbohydrate metabolism</keyword>
<dbReference type="Pfam" id="PF01636">
    <property type="entry name" value="APH"/>
    <property type="match status" value="1"/>
</dbReference>
<dbReference type="AlphaFoldDB" id="A0A2Y8ZN07"/>
<comment type="catalytic activity">
    <reaction evidence="14">
        <text>D-maltose + ATP = alpha-maltose 1-phosphate + ADP + H(+)</text>
        <dbReference type="Rhea" id="RHEA:31915"/>
        <dbReference type="ChEBI" id="CHEBI:15378"/>
        <dbReference type="ChEBI" id="CHEBI:17306"/>
        <dbReference type="ChEBI" id="CHEBI:30616"/>
        <dbReference type="ChEBI" id="CHEBI:63576"/>
        <dbReference type="ChEBI" id="CHEBI:456216"/>
        <dbReference type="EC" id="2.7.1.175"/>
    </reaction>
</comment>
<dbReference type="GO" id="GO:0005524">
    <property type="term" value="F:ATP binding"/>
    <property type="evidence" value="ECO:0007669"/>
    <property type="project" value="UniProtKB-KW"/>
</dbReference>
<dbReference type="CDD" id="cd11322">
    <property type="entry name" value="AmyAc_Glg_BE"/>
    <property type="match status" value="1"/>
</dbReference>
<evidence type="ECO:0000256" key="5">
    <source>
        <dbReference type="ARBA" id="ARBA00011245"/>
    </source>
</evidence>
<dbReference type="PANTHER" id="PTHR43651">
    <property type="entry name" value="1,4-ALPHA-GLUCAN-BRANCHING ENZYME"/>
    <property type="match status" value="1"/>
</dbReference>
<dbReference type="SMART" id="SM00642">
    <property type="entry name" value="Aamy"/>
    <property type="match status" value="1"/>
</dbReference>
<evidence type="ECO:0000259" key="16">
    <source>
        <dbReference type="SMART" id="SM00642"/>
    </source>
</evidence>
<evidence type="ECO:0000256" key="4">
    <source>
        <dbReference type="ARBA" id="ARBA00009000"/>
    </source>
</evidence>
<evidence type="ECO:0000256" key="13">
    <source>
        <dbReference type="ARBA" id="ARBA00023277"/>
    </source>
</evidence>
<dbReference type="Gene3D" id="3.20.20.80">
    <property type="entry name" value="Glycosidases"/>
    <property type="match status" value="1"/>
</dbReference>
<evidence type="ECO:0000313" key="18">
    <source>
        <dbReference type="Proteomes" id="UP000250028"/>
    </source>
</evidence>
<dbReference type="Pfam" id="PF22019">
    <property type="entry name" value="GlgB_N"/>
    <property type="match status" value="1"/>
</dbReference>
<keyword evidence="11" id="KW-0067">ATP-binding</keyword>
<keyword evidence="7 15" id="KW-0328">Glycosyltransferase</keyword>
<comment type="catalytic activity">
    <reaction evidence="1 15">
        <text>Transfers a segment of a (1-&gt;4)-alpha-D-glucan chain to a primary hydroxy group in a similar glucan chain.</text>
        <dbReference type="EC" id="2.4.1.18"/>
    </reaction>
</comment>
<dbReference type="FunFam" id="3.20.20.80:FF:000003">
    <property type="entry name" value="1,4-alpha-glucan branching enzyme GlgB"/>
    <property type="match status" value="1"/>
</dbReference>
<evidence type="ECO:0000256" key="1">
    <source>
        <dbReference type="ARBA" id="ARBA00000826"/>
    </source>
</evidence>
<dbReference type="EMBL" id="UESZ01000001">
    <property type="protein sequence ID" value="SSA33325.1"/>
    <property type="molecule type" value="Genomic_DNA"/>
</dbReference>
<evidence type="ECO:0000256" key="10">
    <source>
        <dbReference type="ARBA" id="ARBA00022777"/>
    </source>
</evidence>
<gene>
    <name evidence="15" type="primary">glgB</name>
    <name evidence="17" type="ORF">SAMN04489750_0600</name>
</gene>
<evidence type="ECO:0000256" key="15">
    <source>
        <dbReference type="HAMAP-Rule" id="MF_00685"/>
    </source>
</evidence>
<comment type="subunit">
    <text evidence="5 15">Monomer.</text>
</comment>
<dbReference type="HAMAP" id="MF_00685">
    <property type="entry name" value="GlgB"/>
    <property type="match status" value="1"/>
</dbReference>
<dbReference type="Pfam" id="PF02922">
    <property type="entry name" value="CBM_48"/>
    <property type="match status" value="1"/>
</dbReference>
<dbReference type="InterPro" id="IPR040999">
    <property type="entry name" value="Mak_N_cap"/>
</dbReference>
<dbReference type="GO" id="GO:0016301">
    <property type="term" value="F:kinase activity"/>
    <property type="evidence" value="ECO:0007669"/>
    <property type="project" value="UniProtKB-KW"/>
</dbReference>
<evidence type="ECO:0000256" key="2">
    <source>
        <dbReference type="ARBA" id="ARBA00004964"/>
    </source>
</evidence>
<dbReference type="SUPFAM" id="SSF56112">
    <property type="entry name" value="Protein kinase-like (PK-like)"/>
    <property type="match status" value="1"/>
</dbReference>
<dbReference type="Gene3D" id="3.90.1200.10">
    <property type="match status" value="1"/>
</dbReference>
<keyword evidence="10" id="KW-0418">Kinase</keyword>
<reference evidence="18" key="1">
    <citation type="submission" date="2016-10" db="EMBL/GenBank/DDBJ databases">
        <authorList>
            <person name="Varghese N."/>
            <person name="Submissions S."/>
        </authorList>
    </citation>
    <scope>NUCLEOTIDE SEQUENCE [LARGE SCALE GENOMIC DNA]</scope>
    <source>
        <strain evidence="18">DSM 22951</strain>
    </source>
</reference>
<dbReference type="EC" id="2.4.1.18" evidence="15"/>
<dbReference type="UniPathway" id="UPA00164"/>
<dbReference type="GO" id="GO:0005829">
    <property type="term" value="C:cytosol"/>
    <property type="evidence" value="ECO:0007669"/>
    <property type="project" value="TreeGrafter"/>
</dbReference>
<dbReference type="InterPro" id="IPR013780">
    <property type="entry name" value="Glyco_hydro_b"/>
</dbReference>
<keyword evidence="12 15" id="KW-0320">Glycogen biosynthesis</keyword>
<dbReference type="NCBIfam" id="TIGR01515">
    <property type="entry name" value="branching_enzym"/>
    <property type="match status" value="1"/>
</dbReference>
<dbReference type="InterPro" id="IPR011009">
    <property type="entry name" value="Kinase-like_dom_sf"/>
</dbReference>
<evidence type="ECO:0000256" key="3">
    <source>
        <dbReference type="ARBA" id="ARBA00006219"/>
    </source>
</evidence>
<evidence type="ECO:0000313" key="17">
    <source>
        <dbReference type="EMBL" id="SSA33325.1"/>
    </source>
</evidence>
<dbReference type="InterPro" id="IPR002575">
    <property type="entry name" value="Aminoglycoside_PTrfase"/>
</dbReference>
<evidence type="ECO:0000256" key="8">
    <source>
        <dbReference type="ARBA" id="ARBA00022679"/>
    </source>
</evidence>
<dbReference type="PANTHER" id="PTHR43651:SF3">
    <property type="entry name" value="1,4-ALPHA-GLUCAN-BRANCHING ENZYME"/>
    <property type="match status" value="1"/>
</dbReference>
<dbReference type="Gene3D" id="2.60.40.10">
    <property type="entry name" value="Immunoglobulins"/>
    <property type="match status" value="2"/>
</dbReference>
<comment type="similarity">
    <text evidence="3">Belongs to the aminoglycoside phosphotransferase family.</text>
</comment>
<comment type="function">
    <text evidence="15">Catalyzes the formation of the alpha-1,6-glucosidic linkages in glycogen by scission of a 1,4-alpha-linked oligosaccharide from growing alpha-1,4-glucan chains and the subsequent attachment of the oligosaccharide to the alpha-1,6 position.</text>
</comment>
<evidence type="ECO:0000256" key="9">
    <source>
        <dbReference type="ARBA" id="ARBA00022741"/>
    </source>
</evidence>
<keyword evidence="18" id="KW-1185">Reference proteome</keyword>
<dbReference type="InterPro" id="IPR044143">
    <property type="entry name" value="GlgB_N_E_set_prok"/>
</dbReference>
<dbReference type="SUPFAM" id="SSF51445">
    <property type="entry name" value="(Trans)glycosidases"/>
    <property type="match status" value="1"/>
</dbReference>
<dbReference type="Proteomes" id="UP000250028">
    <property type="component" value="Unassembled WGS sequence"/>
</dbReference>
<dbReference type="Pfam" id="PF18085">
    <property type="entry name" value="Mak_N_cap"/>
    <property type="match status" value="1"/>
</dbReference>
<protein>
    <recommendedName>
        <fullName evidence="15">1,4-alpha-glucan branching enzyme GlgB</fullName>
        <ecNumber evidence="15">2.4.1.18</ecNumber>
    </recommendedName>
    <alternativeName>
        <fullName evidence="15">1,4-alpha-D-glucan:1,4-alpha-D-glucan 6-glucosyl-transferase</fullName>
    </alternativeName>
    <alternativeName>
        <fullName evidence="15">Alpha-(1-&gt;4)-glucan branching enzyme</fullName>
    </alternativeName>
    <alternativeName>
        <fullName evidence="15">Glycogen branching enzyme</fullName>
        <shortName evidence="15">BE</shortName>
    </alternativeName>
</protein>
<dbReference type="GO" id="GO:0003844">
    <property type="term" value="F:1,4-alpha-glucan branching enzyme activity"/>
    <property type="evidence" value="ECO:0007669"/>
    <property type="project" value="UniProtKB-UniRule"/>
</dbReference>
<dbReference type="InterPro" id="IPR014756">
    <property type="entry name" value="Ig_E-set"/>
</dbReference>
<dbReference type="NCBIfam" id="NF008967">
    <property type="entry name" value="PRK12313.1"/>
    <property type="match status" value="1"/>
</dbReference>
<feature type="domain" description="Glycosyl hydrolase family 13 catalytic" evidence="16">
    <location>
        <begin position="724"/>
        <end position="1079"/>
    </location>
</feature>
<keyword evidence="6 15" id="KW-0321">Glycogen metabolism</keyword>
<feature type="active site" description="Nucleophile" evidence="15">
    <location>
        <position position="876"/>
    </location>
</feature>
<keyword evidence="9" id="KW-0547">Nucleotide-binding</keyword>
<dbReference type="OrthoDB" id="9800174at2"/>
<evidence type="ECO:0000256" key="11">
    <source>
        <dbReference type="ARBA" id="ARBA00022840"/>
    </source>
</evidence>
<dbReference type="Pfam" id="PF02806">
    <property type="entry name" value="Alpha-amylase_C"/>
    <property type="match status" value="1"/>
</dbReference>
<dbReference type="GO" id="GO:0004553">
    <property type="term" value="F:hydrolase activity, hydrolyzing O-glycosyl compounds"/>
    <property type="evidence" value="ECO:0007669"/>
    <property type="project" value="InterPro"/>
</dbReference>
<dbReference type="GO" id="GO:0005978">
    <property type="term" value="P:glycogen biosynthetic process"/>
    <property type="evidence" value="ECO:0007669"/>
    <property type="project" value="UniProtKB-UniRule"/>
</dbReference>
<dbReference type="InterPro" id="IPR004193">
    <property type="entry name" value="Glyco_hydro_13_N"/>
</dbReference>
<sequence length="1200" mass="132303">MATIHRNATLTPGKVELLTPWIEQQRWYADKSRTPQLRNLGSYRFDDPAGEVGVEVLLLSDDSAATPTVYQVPVTYRGEPLEVSEHALIGTMEHSELGLRYVYDACHDPVFVSQLLRTIQTGAQQSTLATPSGEPLPSKVTVTGSGRAGAHVSEVASSQVLSGEQSNTSVIIHLTDGPPVIVKVFRVLHDGHNPDVELQTALSAAGSEVVPHAIGALSGSWTQPDGTGAHGDLAFAEEFLPGVLDAWRHASAAAEAEQDYSAAARSLGAATAAMHVTLADTMGRTPSTPEQVTHLVGQMRDRFDRAVADEPALADLQDSYESVLARAEAAQWPPLQRIHGDFHLGQVLQVPDRGWVMLDFEGEPLRPLAERSLPDSPMRDVAGMLRSFDYAAGSAEVRGAGSRRDWSDSCRRAFLEGYSAGSPISGAVLNAYEIDKAVYEVSYEVRNRPAWKHIPLAAVDRLLGSSESPSAAPSAPPVAEHEADALLAGLHRDPHSVLGAQMDAEGPFIRVLRPLAATVQIALAGDERVPLQHEYEGIWSARIPGSDVPDYRIVTTYGDGVEHVADDPYRFLPSLGEMDLFLIGQGRHEELWNALGARVHRYDGPLGEVTGTAFAVWAPNAKGVRVIGEFNGWNGTTHPMRLLGGSGVWELFVPDVGAGTRYKFQVLGADRVWREKTDPMARFTETSPKTAAIVTESAYEWGDSDWMTKRANTDPHTGPMSTYEVHLSSWREGQSYRDLAEHLVNYVKDLGFTHVEFMPVMEHPYPPSWGYHVTGYYAPNSRLGNPDDLRYLIDTLHQNGIGVILDWVPGHFATDEWALVRFDGTALYEHPDRRRGWHPEWGSYIFNFGRTEVRNFLVANATYWLEEFHADGLRVDGVASMLYLDYARSDGQWLPNRYGGRENLEAVELLQEANATAYRRSPGSVMIAEESTSWPGVTQPTDAGGLGFGLKWNMGWMHDTLDYFHEEPIHRQYHHNKITFGFVYAWSERFVLPISHDEVVHGKGSLLRKMPGDRWNQLANVRAFLAHQWSHPGKQLLFMGCEFAQEAEWADGRSLDWWLLRHPEHYGVHALVKDLNQLYVDTPALWSLDHQGDGFEWINGDDAGGNTFSYLRWGAGERGPDNVVAAVLNASATEHRDITLGLPFTGEWAEVLNTDAQAYGGAGRGNLGAVTAVSEAANGQPASARITLPPLSMIWLIPIQ</sequence>
<dbReference type="Pfam" id="PF00128">
    <property type="entry name" value="Alpha-amylase"/>
    <property type="match status" value="1"/>
</dbReference>
<evidence type="ECO:0000256" key="14">
    <source>
        <dbReference type="ARBA" id="ARBA00049067"/>
    </source>
</evidence>